<dbReference type="PANTHER" id="PTHR13822">
    <property type="entry name" value="ATP SYNTHASE DELTA/EPSILON CHAIN"/>
    <property type="match status" value="1"/>
</dbReference>
<comment type="subcellular location">
    <subcellularLocation>
        <location evidence="2 15">Cell membrane</location>
        <topology evidence="2 15">Peripheral membrane protein</topology>
    </subcellularLocation>
</comment>
<dbReference type="Pfam" id="PF02823">
    <property type="entry name" value="ATP-synt_DE_N"/>
    <property type="match status" value="1"/>
</dbReference>
<evidence type="ECO:0000259" key="17">
    <source>
        <dbReference type="Pfam" id="PF00401"/>
    </source>
</evidence>
<keyword evidence="12 15" id="KW-0066">ATP synthesis</keyword>
<gene>
    <name evidence="15" type="primary">atpC</name>
    <name evidence="19" type="ORF">SAMN05660772_01011</name>
</gene>
<keyword evidence="6 15" id="KW-0813">Transport</keyword>
<evidence type="ECO:0000256" key="16">
    <source>
        <dbReference type="RuleBase" id="RU003656"/>
    </source>
</evidence>
<comment type="similarity">
    <text evidence="3 15 16">Belongs to the ATPase epsilon chain family.</text>
</comment>
<sequence>MASSFELTVVSAEKQIFHGEVNSIQVSGVEGDLGILPGHTPLLTEIKPGVLQIKQENGQEVIYVSGGFLEVQPQLVTVLADTAIRGDELDKDRILAAKRRAEENTHSKHGDVDYSLLSSKLSRELAKLQAYELTEKLTKTKR</sequence>
<dbReference type="GO" id="GO:0005524">
    <property type="term" value="F:ATP binding"/>
    <property type="evidence" value="ECO:0007669"/>
    <property type="project" value="UniProtKB-UniRule"/>
</dbReference>
<evidence type="ECO:0000256" key="11">
    <source>
        <dbReference type="ARBA" id="ARBA00023196"/>
    </source>
</evidence>
<comment type="function">
    <text evidence="1 15">Produces ATP from ADP in the presence of a proton gradient across the membrane.</text>
</comment>
<evidence type="ECO:0000256" key="5">
    <source>
        <dbReference type="ARBA" id="ARBA00014480"/>
    </source>
</evidence>
<dbReference type="RefSeq" id="WP_084257563.1">
    <property type="nucleotide sequence ID" value="NZ_FWWV01000035.1"/>
</dbReference>
<evidence type="ECO:0000259" key="18">
    <source>
        <dbReference type="Pfam" id="PF02823"/>
    </source>
</evidence>
<evidence type="ECO:0000256" key="14">
    <source>
        <dbReference type="ARBA" id="ARBA00031795"/>
    </source>
</evidence>
<evidence type="ECO:0000256" key="13">
    <source>
        <dbReference type="ARBA" id="ARBA00030215"/>
    </source>
</evidence>
<dbReference type="FunFam" id="2.60.15.10:FF:000001">
    <property type="entry name" value="ATP synthase epsilon chain"/>
    <property type="match status" value="1"/>
</dbReference>
<evidence type="ECO:0000256" key="1">
    <source>
        <dbReference type="ARBA" id="ARBA00003543"/>
    </source>
</evidence>
<keyword evidence="8 15" id="KW-0375">Hydrogen ion transport</keyword>
<accession>A0A1W1V3F5</accession>
<dbReference type="PANTHER" id="PTHR13822:SF10">
    <property type="entry name" value="ATP SYNTHASE EPSILON CHAIN, CHLOROPLASTIC"/>
    <property type="match status" value="1"/>
</dbReference>
<dbReference type="Proteomes" id="UP000192408">
    <property type="component" value="Unassembled WGS sequence"/>
</dbReference>
<evidence type="ECO:0000256" key="10">
    <source>
        <dbReference type="ARBA" id="ARBA00023136"/>
    </source>
</evidence>
<evidence type="ECO:0000256" key="6">
    <source>
        <dbReference type="ARBA" id="ARBA00022448"/>
    </source>
</evidence>
<evidence type="ECO:0000256" key="12">
    <source>
        <dbReference type="ARBA" id="ARBA00023310"/>
    </source>
</evidence>
<evidence type="ECO:0000256" key="7">
    <source>
        <dbReference type="ARBA" id="ARBA00022475"/>
    </source>
</evidence>
<evidence type="ECO:0000313" key="19">
    <source>
        <dbReference type="EMBL" id="SMB87571.1"/>
    </source>
</evidence>
<dbReference type="STRING" id="1122938.SAMN05660772_01011"/>
<evidence type="ECO:0000256" key="4">
    <source>
        <dbReference type="ARBA" id="ARBA00011648"/>
    </source>
</evidence>
<dbReference type="InterPro" id="IPR001469">
    <property type="entry name" value="ATP_synth_F1_dsu/esu"/>
</dbReference>
<evidence type="ECO:0000256" key="15">
    <source>
        <dbReference type="HAMAP-Rule" id="MF_00530"/>
    </source>
</evidence>
<dbReference type="SUPFAM" id="SSF51344">
    <property type="entry name" value="Epsilon subunit of F1F0-ATP synthase N-terminal domain"/>
    <property type="match status" value="1"/>
</dbReference>
<dbReference type="Gene3D" id="2.60.15.10">
    <property type="entry name" value="F0F1 ATP synthase delta/epsilon subunit, N-terminal"/>
    <property type="match status" value="1"/>
</dbReference>
<dbReference type="Gene3D" id="1.20.5.440">
    <property type="entry name" value="ATP synthase delta/epsilon subunit, C-terminal domain"/>
    <property type="match status" value="1"/>
</dbReference>
<keyword evidence="9 15" id="KW-0406">Ion transport</keyword>
<dbReference type="GO" id="GO:0005886">
    <property type="term" value="C:plasma membrane"/>
    <property type="evidence" value="ECO:0007669"/>
    <property type="project" value="UniProtKB-SubCell"/>
</dbReference>
<feature type="domain" description="ATP synthase epsilon subunit C-terminal" evidence="17">
    <location>
        <begin position="87"/>
        <end position="131"/>
    </location>
</feature>
<dbReference type="InterPro" id="IPR036771">
    <property type="entry name" value="ATPsynth_dsu/esu_N"/>
</dbReference>
<dbReference type="HAMAP" id="MF_00530">
    <property type="entry name" value="ATP_synth_epsil_bac"/>
    <property type="match status" value="1"/>
</dbReference>
<keyword evidence="7 15" id="KW-1003">Cell membrane</keyword>
<dbReference type="AlphaFoldDB" id="A0A1W1V3F5"/>
<evidence type="ECO:0000256" key="9">
    <source>
        <dbReference type="ARBA" id="ARBA00023065"/>
    </source>
</evidence>
<comment type="subunit">
    <text evidence="4 15 16">F-type ATPases have 2 components, CF(1) - the catalytic core - and CF(0) - the membrane proton channel. CF(1) has five subunits: alpha(3), beta(3), gamma(1), delta(1), epsilon(1). CF(0) has three main subunits: a, b and c.</text>
</comment>
<evidence type="ECO:0000313" key="20">
    <source>
        <dbReference type="Proteomes" id="UP000192408"/>
    </source>
</evidence>
<dbReference type="NCBIfam" id="TIGR01216">
    <property type="entry name" value="ATP_synt_epsi"/>
    <property type="match status" value="1"/>
</dbReference>
<keyword evidence="20" id="KW-1185">Reference proteome</keyword>
<reference evidence="20" key="1">
    <citation type="submission" date="2017-04" db="EMBL/GenBank/DDBJ databases">
        <authorList>
            <person name="Varghese N."/>
            <person name="Submissions S."/>
        </authorList>
    </citation>
    <scope>NUCLEOTIDE SEQUENCE [LARGE SCALE GENOMIC DNA]</scope>
    <source>
        <strain evidence="20">DSM 23072</strain>
    </source>
</reference>
<dbReference type="SUPFAM" id="SSF46604">
    <property type="entry name" value="Epsilon subunit of F1F0-ATP synthase C-terminal domain"/>
    <property type="match status" value="1"/>
</dbReference>
<dbReference type="Pfam" id="PF00401">
    <property type="entry name" value="ATP-synt_DE"/>
    <property type="match status" value="1"/>
</dbReference>
<keyword evidence="10 15" id="KW-0472">Membrane</keyword>
<protein>
    <recommendedName>
        <fullName evidence="5 15">ATP synthase epsilon chain</fullName>
    </recommendedName>
    <alternativeName>
        <fullName evidence="14 15">ATP synthase F1 sector epsilon subunit</fullName>
    </alternativeName>
    <alternativeName>
        <fullName evidence="13 15">F-ATPase epsilon subunit</fullName>
    </alternativeName>
</protein>
<dbReference type="EMBL" id="FWWV01000035">
    <property type="protein sequence ID" value="SMB87571.1"/>
    <property type="molecule type" value="Genomic_DNA"/>
</dbReference>
<evidence type="ECO:0000256" key="8">
    <source>
        <dbReference type="ARBA" id="ARBA00022781"/>
    </source>
</evidence>
<proteinExistence type="inferred from homology"/>
<feature type="domain" description="ATP synthase F1 complex delta/epsilon subunit N-terminal" evidence="18">
    <location>
        <begin position="5"/>
        <end position="83"/>
    </location>
</feature>
<dbReference type="NCBIfam" id="NF001847">
    <property type="entry name" value="PRK00571.1-4"/>
    <property type="match status" value="1"/>
</dbReference>
<dbReference type="GO" id="GO:0046933">
    <property type="term" value="F:proton-transporting ATP synthase activity, rotational mechanism"/>
    <property type="evidence" value="ECO:0007669"/>
    <property type="project" value="UniProtKB-UniRule"/>
</dbReference>
<organism evidence="19 20">
    <name type="scientific">Pasteurella testudinis DSM 23072</name>
    <dbReference type="NCBI Taxonomy" id="1122938"/>
    <lineage>
        <taxon>Bacteria</taxon>
        <taxon>Pseudomonadati</taxon>
        <taxon>Pseudomonadota</taxon>
        <taxon>Gammaproteobacteria</taxon>
        <taxon>Pasteurellales</taxon>
        <taxon>Pasteurellaceae</taxon>
        <taxon>Pasteurella</taxon>
    </lineage>
</organism>
<keyword evidence="11 15" id="KW-0139">CF(1)</keyword>
<evidence type="ECO:0000256" key="2">
    <source>
        <dbReference type="ARBA" id="ARBA00004202"/>
    </source>
</evidence>
<dbReference type="InterPro" id="IPR020546">
    <property type="entry name" value="ATP_synth_F1_dsu/esu_N"/>
</dbReference>
<evidence type="ECO:0000256" key="3">
    <source>
        <dbReference type="ARBA" id="ARBA00005712"/>
    </source>
</evidence>
<dbReference type="CDD" id="cd12152">
    <property type="entry name" value="F1-ATPase_delta"/>
    <property type="match status" value="1"/>
</dbReference>
<dbReference type="GO" id="GO:0045259">
    <property type="term" value="C:proton-transporting ATP synthase complex"/>
    <property type="evidence" value="ECO:0007669"/>
    <property type="project" value="UniProtKB-KW"/>
</dbReference>
<dbReference type="InterPro" id="IPR020547">
    <property type="entry name" value="ATP_synth_F1_esu_C"/>
</dbReference>
<name>A0A1W1V3F5_9PAST</name>
<dbReference type="InterPro" id="IPR036794">
    <property type="entry name" value="ATP_F1_dsu/esu_C_sf"/>
</dbReference>